<dbReference type="AlphaFoldDB" id="A0A0N0NRG7"/>
<dbReference type="SMART" id="SM00066">
    <property type="entry name" value="GAL4"/>
    <property type="match status" value="1"/>
</dbReference>
<name>A0A0N0NRG7_9EURO</name>
<evidence type="ECO:0000313" key="9">
    <source>
        <dbReference type="Proteomes" id="UP000038010"/>
    </source>
</evidence>
<dbReference type="EMBL" id="LFJN01000002">
    <property type="protein sequence ID" value="KPI45068.1"/>
    <property type="molecule type" value="Genomic_DNA"/>
</dbReference>
<dbReference type="VEuPathDB" id="FungiDB:AB675_2604"/>
<keyword evidence="4" id="KW-0804">Transcription</keyword>
<evidence type="ECO:0000256" key="5">
    <source>
        <dbReference type="ARBA" id="ARBA00023242"/>
    </source>
</evidence>
<dbReference type="CDD" id="cd00067">
    <property type="entry name" value="GAL4"/>
    <property type="match status" value="1"/>
</dbReference>
<evidence type="ECO:0000256" key="6">
    <source>
        <dbReference type="SAM" id="MobiDB-lite"/>
    </source>
</evidence>
<evidence type="ECO:0000313" key="8">
    <source>
        <dbReference type="EMBL" id="KPI45068.1"/>
    </source>
</evidence>
<dbReference type="Gene3D" id="4.10.240.10">
    <property type="entry name" value="Zn(2)-C6 fungal-type DNA-binding domain"/>
    <property type="match status" value="1"/>
</dbReference>
<dbReference type="Pfam" id="PF11951">
    <property type="entry name" value="Fungal_trans_2"/>
    <property type="match status" value="1"/>
</dbReference>
<evidence type="ECO:0000256" key="4">
    <source>
        <dbReference type="ARBA" id="ARBA00023163"/>
    </source>
</evidence>
<dbReference type="GO" id="GO:0000981">
    <property type="term" value="F:DNA-binding transcription factor activity, RNA polymerase II-specific"/>
    <property type="evidence" value="ECO:0007669"/>
    <property type="project" value="InterPro"/>
</dbReference>
<protein>
    <recommendedName>
        <fullName evidence="7">Zn(2)-C6 fungal-type domain-containing protein</fullName>
    </recommendedName>
</protein>
<keyword evidence="3" id="KW-0238">DNA-binding</keyword>
<evidence type="ECO:0000256" key="3">
    <source>
        <dbReference type="ARBA" id="ARBA00023125"/>
    </source>
</evidence>
<gene>
    <name evidence="8" type="ORF">AB675_2604</name>
</gene>
<evidence type="ECO:0000256" key="1">
    <source>
        <dbReference type="ARBA" id="ARBA00004123"/>
    </source>
</evidence>
<evidence type="ECO:0000256" key="2">
    <source>
        <dbReference type="ARBA" id="ARBA00023015"/>
    </source>
</evidence>
<feature type="compositionally biased region" description="Low complexity" evidence="6">
    <location>
        <begin position="57"/>
        <end position="69"/>
    </location>
</feature>
<comment type="subcellular location">
    <subcellularLocation>
        <location evidence="1">Nucleus</location>
    </subcellularLocation>
</comment>
<dbReference type="RefSeq" id="XP_018005031.1">
    <property type="nucleotide sequence ID" value="XM_018142590.1"/>
</dbReference>
<dbReference type="OrthoDB" id="434972at2759"/>
<dbReference type="InterPro" id="IPR001138">
    <property type="entry name" value="Zn2Cys6_DnaBD"/>
</dbReference>
<dbReference type="PROSITE" id="PS50048">
    <property type="entry name" value="ZN2_CY6_FUNGAL_2"/>
    <property type="match status" value="1"/>
</dbReference>
<dbReference type="Pfam" id="PF00172">
    <property type="entry name" value="Zn_clus"/>
    <property type="match status" value="1"/>
</dbReference>
<dbReference type="InterPro" id="IPR021858">
    <property type="entry name" value="Fun_TF"/>
</dbReference>
<dbReference type="PANTHER" id="PTHR37534:SF7">
    <property type="entry name" value="TRANSCRIPTIONAL ACTIVATOR PROTEIN UGA3"/>
    <property type="match status" value="1"/>
</dbReference>
<dbReference type="STRING" id="1664694.A0A0N0NRG7"/>
<sequence>MRVTHTRSTDGCVNCFKRHKKCDQKLPVCTDCLRLRTECVPRKKDDNRKVHRDIKDSPSSQVSPQFSSPEATQQRHVPPIESRSPNFNDWIALVDEDESANRASRPNLSHSSALIYVPELYKGQSLTDATSSRQINALSKYTGFAADSVRDWSVGDRHLLNHFLQAISRALVVGGDDMNPYLRYIAPMAFRSTAVRHALLTLSASHLSRVYPDFENDLLYHRSMVFDQLKLELERNGNTVHILATALLLCLLEICEGRSRKWLLHLRGSQVLASQLPETDREPAAMFLADLCRYLCCVTSVTSHLVPLPRSGLDRERGFDLGSPTTELHPLFGVCDAFYDVVALISKLRREKRAREGRSDPTASQDMDTLMRALDGWSPPDTIGRSNEFGEAVAGAICMKWAAILYARWTLLGEQTTTSDQIQTATRSILSELSLIRPGSHICTHLLFPLMMAGLGSFSKGDRLTVEYRLNLVEGLLGFGNITVLHKLLDEVWTRANRLEKVDWEYLLETTYPSLALI</sequence>
<feature type="domain" description="Zn(2)-C6 fungal-type" evidence="7">
    <location>
        <begin position="11"/>
        <end position="40"/>
    </location>
</feature>
<dbReference type="GO" id="GO:0000976">
    <property type="term" value="F:transcription cis-regulatory region binding"/>
    <property type="evidence" value="ECO:0007669"/>
    <property type="project" value="TreeGrafter"/>
</dbReference>
<dbReference type="GO" id="GO:0005634">
    <property type="term" value="C:nucleus"/>
    <property type="evidence" value="ECO:0007669"/>
    <property type="project" value="UniProtKB-SubCell"/>
</dbReference>
<keyword evidence="5" id="KW-0539">Nucleus</keyword>
<dbReference type="GeneID" id="28734470"/>
<organism evidence="8 9">
    <name type="scientific">Cyphellophora attinorum</name>
    <dbReference type="NCBI Taxonomy" id="1664694"/>
    <lineage>
        <taxon>Eukaryota</taxon>
        <taxon>Fungi</taxon>
        <taxon>Dikarya</taxon>
        <taxon>Ascomycota</taxon>
        <taxon>Pezizomycotina</taxon>
        <taxon>Eurotiomycetes</taxon>
        <taxon>Chaetothyriomycetidae</taxon>
        <taxon>Chaetothyriales</taxon>
        <taxon>Cyphellophoraceae</taxon>
        <taxon>Cyphellophora</taxon>
    </lineage>
</organism>
<keyword evidence="2" id="KW-0805">Transcription regulation</keyword>
<proteinExistence type="predicted"/>
<dbReference type="InterPro" id="IPR036864">
    <property type="entry name" value="Zn2-C6_fun-type_DNA-bd_sf"/>
</dbReference>
<dbReference type="Proteomes" id="UP000038010">
    <property type="component" value="Unassembled WGS sequence"/>
</dbReference>
<dbReference type="GO" id="GO:0045944">
    <property type="term" value="P:positive regulation of transcription by RNA polymerase II"/>
    <property type="evidence" value="ECO:0007669"/>
    <property type="project" value="TreeGrafter"/>
</dbReference>
<dbReference type="PANTHER" id="PTHR37534">
    <property type="entry name" value="TRANSCRIPTIONAL ACTIVATOR PROTEIN UGA3"/>
    <property type="match status" value="1"/>
</dbReference>
<feature type="compositionally biased region" description="Basic and acidic residues" evidence="6">
    <location>
        <begin position="45"/>
        <end position="56"/>
    </location>
</feature>
<accession>A0A0N0NRG7</accession>
<feature type="region of interest" description="Disordered" evidence="6">
    <location>
        <begin position="45"/>
        <end position="83"/>
    </location>
</feature>
<dbReference type="SUPFAM" id="SSF57701">
    <property type="entry name" value="Zn2/Cys6 DNA-binding domain"/>
    <property type="match status" value="1"/>
</dbReference>
<evidence type="ECO:0000259" key="7">
    <source>
        <dbReference type="PROSITE" id="PS50048"/>
    </source>
</evidence>
<reference evidence="8 9" key="1">
    <citation type="submission" date="2015-06" db="EMBL/GenBank/DDBJ databases">
        <title>Draft genome of the ant-associated black yeast Phialophora attae CBS 131958.</title>
        <authorList>
            <person name="Moreno L.F."/>
            <person name="Stielow B.J."/>
            <person name="de Hoog S."/>
            <person name="Vicente V.A."/>
            <person name="Weiss V.A."/>
            <person name="de Vries M."/>
            <person name="Cruz L.M."/>
            <person name="Souza E.M."/>
        </authorList>
    </citation>
    <scope>NUCLEOTIDE SEQUENCE [LARGE SCALE GENOMIC DNA]</scope>
    <source>
        <strain evidence="8 9">CBS 131958</strain>
    </source>
</reference>
<dbReference type="GO" id="GO:0008270">
    <property type="term" value="F:zinc ion binding"/>
    <property type="evidence" value="ECO:0007669"/>
    <property type="project" value="InterPro"/>
</dbReference>
<keyword evidence="9" id="KW-1185">Reference proteome</keyword>
<comment type="caution">
    <text evidence="8">The sequence shown here is derived from an EMBL/GenBank/DDBJ whole genome shotgun (WGS) entry which is preliminary data.</text>
</comment>